<evidence type="ECO:0000256" key="1">
    <source>
        <dbReference type="SAM" id="MobiDB-lite"/>
    </source>
</evidence>
<dbReference type="PANTHER" id="PTHR23227">
    <property type="entry name" value="BUCENTAUR RELATED"/>
    <property type="match status" value="1"/>
</dbReference>
<feature type="region of interest" description="Disordered" evidence="1">
    <location>
        <begin position="168"/>
        <end position="195"/>
    </location>
</feature>
<dbReference type="Gene3D" id="3.60.10.10">
    <property type="entry name" value="Endonuclease/exonuclease/phosphatase"/>
    <property type="match status" value="1"/>
</dbReference>
<name>A0A1U7XMK1_NICSY</name>
<accession>A0A1U7XMK1</accession>
<dbReference type="InterPro" id="IPR027124">
    <property type="entry name" value="Swc5/CFDP1/2"/>
</dbReference>
<dbReference type="InterPro" id="IPR036691">
    <property type="entry name" value="Endo/exonu/phosph_ase_sf"/>
</dbReference>
<dbReference type="OrthoDB" id="1902296at2759"/>
<evidence type="ECO:0000313" key="3">
    <source>
        <dbReference type="RefSeq" id="XP_009790841.1"/>
    </source>
</evidence>
<evidence type="ECO:0000313" key="2">
    <source>
        <dbReference type="Proteomes" id="UP000189701"/>
    </source>
</evidence>
<feature type="compositionally biased region" description="Basic and acidic residues" evidence="1">
    <location>
        <begin position="172"/>
        <end position="185"/>
    </location>
</feature>
<organism evidence="2 3">
    <name type="scientific">Nicotiana sylvestris</name>
    <name type="common">Wood tobacco</name>
    <name type="synonym">South American tobacco</name>
    <dbReference type="NCBI Taxonomy" id="4096"/>
    <lineage>
        <taxon>Eukaryota</taxon>
        <taxon>Viridiplantae</taxon>
        <taxon>Streptophyta</taxon>
        <taxon>Embryophyta</taxon>
        <taxon>Tracheophyta</taxon>
        <taxon>Spermatophyta</taxon>
        <taxon>Magnoliopsida</taxon>
        <taxon>eudicotyledons</taxon>
        <taxon>Gunneridae</taxon>
        <taxon>Pentapetalae</taxon>
        <taxon>asterids</taxon>
        <taxon>lamiids</taxon>
        <taxon>Solanales</taxon>
        <taxon>Solanaceae</taxon>
        <taxon>Nicotianoideae</taxon>
        <taxon>Nicotianeae</taxon>
        <taxon>Nicotiana</taxon>
    </lineage>
</organism>
<dbReference type="AlphaFoldDB" id="A0A1U7XMK1"/>
<sequence length="195" mass="22197">MVVKLVVGGLTLRVISYYVPQVGLGEEVKRQFWEDLDKVVHSILGTENIFNGGEFNGHIGANAGGYDNVHGGFRFGDMNERGTSLLDFARAFDLVVANSSFPKREEHLVTFRSTVAKTQKNYLLCRKCDRGLCMDCKVIPMPSAKAPVPIEVDIESRQMHPYHLRLQSFHQSQDEKERQGQDRKNYRSTGYDKNW</sequence>
<dbReference type="STRING" id="4096.A0A1U7XMK1"/>
<dbReference type="RefSeq" id="XP_009790841.1">
    <property type="nucleotide sequence ID" value="XM_009792539.1"/>
</dbReference>
<gene>
    <name evidence="3" type="primary">LOC104238233</name>
</gene>
<keyword evidence="2" id="KW-1185">Reference proteome</keyword>
<reference evidence="3" key="2">
    <citation type="submission" date="2025-08" db="UniProtKB">
        <authorList>
            <consortium name="RefSeq"/>
        </authorList>
    </citation>
    <scope>IDENTIFICATION</scope>
    <source>
        <tissue evidence="3">Leaf</tissue>
    </source>
</reference>
<protein>
    <submittedName>
        <fullName evidence="3">Uncharacterized protein LOC104238233</fullName>
    </submittedName>
</protein>
<dbReference type="SUPFAM" id="SSF56219">
    <property type="entry name" value="DNase I-like"/>
    <property type="match status" value="1"/>
</dbReference>
<proteinExistence type="predicted"/>
<reference evidence="2" key="1">
    <citation type="journal article" date="2013" name="Genome Biol.">
        <title>Reference genomes and transcriptomes of Nicotiana sylvestris and Nicotiana tomentosiformis.</title>
        <authorList>
            <person name="Sierro N."/>
            <person name="Battey J.N."/>
            <person name="Ouadi S."/>
            <person name="Bovet L."/>
            <person name="Goepfert S."/>
            <person name="Bakaher N."/>
            <person name="Peitsch M.C."/>
            <person name="Ivanov N.V."/>
        </authorList>
    </citation>
    <scope>NUCLEOTIDE SEQUENCE [LARGE SCALE GENOMIC DNA]</scope>
</reference>
<dbReference type="PANTHER" id="PTHR23227:SF67">
    <property type="entry name" value="CRANIOFACIAL DEVELOPMENT PROTEIN 2-LIKE"/>
    <property type="match status" value="1"/>
</dbReference>
<dbReference type="Proteomes" id="UP000189701">
    <property type="component" value="Unplaced"/>
</dbReference>